<dbReference type="InterPro" id="IPR045001">
    <property type="entry name" value="DRG"/>
</dbReference>
<dbReference type="PANTHER" id="PTHR43127">
    <property type="entry name" value="DEVELOPMENTALLY-REGULATED GTP-BINDING PROTEIN 2"/>
    <property type="match status" value="1"/>
</dbReference>
<proteinExistence type="predicted"/>
<keyword evidence="3" id="KW-1185">Reference proteome</keyword>
<comment type="caution">
    <text evidence="2">The sequence shown here is derived from an EMBL/GenBank/DDBJ whole genome shotgun (WGS) entry which is preliminary data.</text>
</comment>
<evidence type="ECO:0000313" key="3">
    <source>
        <dbReference type="Proteomes" id="UP000824120"/>
    </source>
</evidence>
<evidence type="ECO:0000256" key="1">
    <source>
        <dbReference type="SAM" id="MobiDB-lite"/>
    </source>
</evidence>
<dbReference type="Gene3D" id="3.10.20.30">
    <property type="match status" value="1"/>
</dbReference>
<feature type="region of interest" description="Disordered" evidence="1">
    <location>
        <begin position="71"/>
        <end position="104"/>
    </location>
</feature>
<dbReference type="GO" id="GO:0003924">
    <property type="term" value="F:GTPase activity"/>
    <property type="evidence" value="ECO:0007669"/>
    <property type="project" value="InterPro"/>
</dbReference>
<feature type="compositionally biased region" description="Basic and acidic residues" evidence="1">
    <location>
        <begin position="93"/>
        <end position="104"/>
    </location>
</feature>
<dbReference type="Proteomes" id="UP000824120">
    <property type="component" value="Chromosome 12"/>
</dbReference>
<dbReference type="AlphaFoldDB" id="A0A9J5WBA9"/>
<accession>A0A9J5WBA9</accession>
<gene>
    <name evidence="2" type="ORF">H5410_062118</name>
</gene>
<reference evidence="2 3" key="1">
    <citation type="submission" date="2020-09" db="EMBL/GenBank/DDBJ databases">
        <title>De no assembly of potato wild relative species, Solanum commersonii.</title>
        <authorList>
            <person name="Cho K."/>
        </authorList>
    </citation>
    <scope>NUCLEOTIDE SEQUENCE [LARGE SCALE GENOMIC DNA]</scope>
    <source>
        <strain evidence="2">LZ3.2</strain>
        <tissue evidence="2">Leaf</tissue>
    </source>
</reference>
<evidence type="ECO:0000313" key="2">
    <source>
        <dbReference type="EMBL" id="KAG5572352.1"/>
    </source>
</evidence>
<sequence length="104" mass="11555">MKLNLDRLLAKMWEAMGLVRVYTKPQGQQSDFTDPVVLSANRGGCTYKALPQHCGLAQMLEDEDVVQIVKKKEKEDGGGRGQFKSHSNAASRISDHEKKAPLKT</sequence>
<protein>
    <submittedName>
        <fullName evidence="2">Uncharacterized protein</fullName>
    </submittedName>
</protein>
<name>A0A9J5WBA9_SOLCO</name>
<dbReference type="InterPro" id="IPR012675">
    <property type="entry name" value="Beta-grasp_dom_sf"/>
</dbReference>
<dbReference type="OrthoDB" id="1683294at2759"/>
<dbReference type="EMBL" id="JACXVP010000012">
    <property type="protein sequence ID" value="KAG5572352.1"/>
    <property type="molecule type" value="Genomic_DNA"/>
</dbReference>
<dbReference type="GO" id="GO:0005525">
    <property type="term" value="F:GTP binding"/>
    <property type="evidence" value="ECO:0007669"/>
    <property type="project" value="InterPro"/>
</dbReference>
<organism evidence="2 3">
    <name type="scientific">Solanum commersonii</name>
    <name type="common">Commerson's wild potato</name>
    <name type="synonym">Commerson's nightshade</name>
    <dbReference type="NCBI Taxonomy" id="4109"/>
    <lineage>
        <taxon>Eukaryota</taxon>
        <taxon>Viridiplantae</taxon>
        <taxon>Streptophyta</taxon>
        <taxon>Embryophyta</taxon>
        <taxon>Tracheophyta</taxon>
        <taxon>Spermatophyta</taxon>
        <taxon>Magnoliopsida</taxon>
        <taxon>eudicotyledons</taxon>
        <taxon>Gunneridae</taxon>
        <taxon>Pentapetalae</taxon>
        <taxon>asterids</taxon>
        <taxon>lamiids</taxon>
        <taxon>Solanales</taxon>
        <taxon>Solanaceae</taxon>
        <taxon>Solanoideae</taxon>
        <taxon>Solaneae</taxon>
        <taxon>Solanum</taxon>
    </lineage>
</organism>